<sequence length="79" mass="8247">MAMKTFYVVQGFTAGPRGRLSPVPAIEVPSAEAALRRAEKIASINGGAIAFSRAGDPGTDDFDDPVVLARFGQVPEEVG</sequence>
<dbReference type="EMBL" id="NPEX01000373">
    <property type="protein sequence ID" value="RAI38281.1"/>
    <property type="molecule type" value="Genomic_DNA"/>
</dbReference>
<dbReference type="Proteomes" id="UP000249130">
    <property type="component" value="Unassembled WGS sequence"/>
</dbReference>
<reference evidence="1 2" key="1">
    <citation type="submission" date="2017-07" db="EMBL/GenBank/DDBJ databases">
        <title>Draft Genome Sequences of Select Purple Nonsulfur Bacteria.</title>
        <authorList>
            <person name="Lasarre B."/>
            <person name="Mckinlay J.B."/>
        </authorList>
    </citation>
    <scope>NUCLEOTIDE SEQUENCE [LARGE SCALE GENOMIC DNA]</scope>
    <source>
        <strain evidence="1 2">DSM 5909</strain>
    </source>
</reference>
<name>A0A327KJF3_9BRAD</name>
<organism evidence="1 2">
    <name type="scientific">Rhodoplanes roseus</name>
    <dbReference type="NCBI Taxonomy" id="29409"/>
    <lineage>
        <taxon>Bacteria</taxon>
        <taxon>Pseudomonadati</taxon>
        <taxon>Pseudomonadota</taxon>
        <taxon>Alphaproteobacteria</taxon>
        <taxon>Hyphomicrobiales</taxon>
        <taxon>Nitrobacteraceae</taxon>
        <taxon>Rhodoplanes</taxon>
    </lineage>
</organism>
<proteinExistence type="predicted"/>
<evidence type="ECO:0000313" key="1">
    <source>
        <dbReference type="EMBL" id="RAI38281.1"/>
    </source>
</evidence>
<accession>A0A327KJF3</accession>
<keyword evidence="2" id="KW-1185">Reference proteome</keyword>
<protein>
    <submittedName>
        <fullName evidence="1">Uncharacterized protein</fullName>
    </submittedName>
</protein>
<dbReference type="OrthoDB" id="7220707at2"/>
<dbReference type="AlphaFoldDB" id="A0A327KJF3"/>
<evidence type="ECO:0000313" key="2">
    <source>
        <dbReference type="Proteomes" id="UP000249130"/>
    </source>
</evidence>
<comment type="caution">
    <text evidence="1">The sequence shown here is derived from an EMBL/GenBank/DDBJ whole genome shotgun (WGS) entry which is preliminary data.</text>
</comment>
<gene>
    <name evidence="1" type="ORF">CH341_28180</name>
</gene>